<dbReference type="GO" id="GO:0008483">
    <property type="term" value="F:transaminase activity"/>
    <property type="evidence" value="ECO:0007669"/>
    <property type="project" value="UniProtKB-KW"/>
</dbReference>
<evidence type="ECO:0000256" key="1">
    <source>
        <dbReference type="ARBA" id="ARBA00022898"/>
    </source>
</evidence>
<dbReference type="InterPro" id="IPR015422">
    <property type="entry name" value="PyrdxlP-dep_Trfase_small"/>
</dbReference>
<dbReference type="Pfam" id="PF01041">
    <property type="entry name" value="DegT_DnrJ_EryC1"/>
    <property type="match status" value="1"/>
</dbReference>
<comment type="caution">
    <text evidence="3">The sequence shown here is derived from an EMBL/GenBank/DDBJ whole genome shotgun (WGS) entry which is preliminary data.</text>
</comment>
<evidence type="ECO:0000313" key="3">
    <source>
        <dbReference type="EMBL" id="MDM8562171.1"/>
    </source>
</evidence>
<keyword evidence="3" id="KW-0032">Aminotransferase</keyword>
<dbReference type="PANTHER" id="PTHR30244:SF42">
    <property type="entry name" value="UDP-2-ACETAMIDO-2-DEOXY-3-OXO-D-GLUCURONATE AMINOTRANSFERASE"/>
    <property type="match status" value="1"/>
</dbReference>
<dbReference type="InterPro" id="IPR015424">
    <property type="entry name" value="PyrdxlP-dep_Trfase"/>
</dbReference>
<name>A0ABT7VSL7_9GAMM</name>
<dbReference type="Gene3D" id="3.90.1150.10">
    <property type="entry name" value="Aspartate Aminotransferase, domain 1"/>
    <property type="match status" value="1"/>
</dbReference>
<dbReference type="InterPro" id="IPR015421">
    <property type="entry name" value="PyrdxlP-dep_Trfase_major"/>
</dbReference>
<keyword evidence="1 2" id="KW-0663">Pyridoxal phosphate</keyword>
<dbReference type="Proteomes" id="UP001171945">
    <property type="component" value="Unassembled WGS sequence"/>
</dbReference>
<comment type="similarity">
    <text evidence="2">Belongs to the DegT/DnrJ/EryC1 family.</text>
</comment>
<evidence type="ECO:0000256" key="2">
    <source>
        <dbReference type="RuleBase" id="RU004508"/>
    </source>
</evidence>
<sequence>MKDILLDINIVVDLSTERQPHFSSSLEVITQAKKRGQRVWLYAGNLHEYLRISMLELQIKDKSLSDEESSKKARESLERFTQDKQWLAAIASDCNVFNDSAPETAQLYNAVQRLGYDARIVSRDKKIIKRGNYAITIEEYLFQEVKPQIDFIDLKTQQDQNRPELERNIYKVLYHGKYIMGAEVVELEEKLANYVGTQHCIAVSSGTDALLIALMALGVGAGDEVITTTFSFIATAETIALLGAIPVFIDIDPRTYNIDPCQIEAAITKKTRAIMPVSLYGQCADFDAINAIANKYQLPIIEDGAQSLGATYKGKKSCGLSTIGCTSFFPSKPLGCYGDGGACFTDDDLLAKIMREIRVHGQERRYYHNRIGINGRLDTLQAAILLAKLKKFPAEIEARARIGQCYTEALQDFFTTPYIAPYNTSVYAQYTIQVDNRDEMVKQLKIQGIPTAVHYPIPLNRQPAFTLNTQYVNTSFPVAEKIAERVMSLPMHPYLTEAEKIAKTLKIVSWMKDSQS</sequence>
<dbReference type="EMBL" id="JAUCGM010000077">
    <property type="protein sequence ID" value="MDM8562171.1"/>
    <property type="molecule type" value="Genomic_DNA"/>
</dbReference>
<dbReference type="Gene3D" id="3.40.640.10">
    <property type="entry name" value="Type I PLP-dependent aspartate aminotransferase-like (Major domain)"/>
    <property type="match status" value="1"/>
</dbReference>
<keyword evidence="3" id="KW-0808">Transferase</keyword>
<protein>
    <submittedName>
        <fullName evidence="3">DegT/DnrJ/EryC1/StrS family aminotransferase</fullName>
        <ecNumber evidence="3">2.6.1.-</ecNumber>
    </submittedName>
</protein>
<dbReference type="SUPFAM" id="SSF53383">
    <property type="entry name" value="PLP-dependent transferases"/>
    <property type="match status" value="1"/>
</dbReference>
<dbReference type="PANTHER" id="PTHR30244">
    <property type="entry name" value="TRANSAMINASE"/>
    <property type="match status" value="1"/>
</dbReference>
<keyword evidence="4" id="KW-1185">Reference proteome</keyword>
<proteinExistence type="inferred from homology"/>
<accession>A0ABT7VSL7</accession>
<dbReference type="InterPro" id="IPR000653">
    <property type="entry name" value="DegT/StrS_aminotransferase"/>
</dbReference>
<organism evidence="3 4">
    <name type="scientific">Candidatus Marithioploca araucensis</name>
    <dbReference type="NCBI Taxonomy" id="70273"/>
    <lineage>
        <taxon>Bacteria</taxon>
        <taxon>Pseudomonadati</taxon>
        <taxon>Pseudomonadota</taxon>
        <taxon>Gammaproteobacteria</taxon>
        <taxon>Thiotrichales</taxon>
        <taxon>Thiotrichaceae</taxon>
        <taxon>Candidatus Marithioploca</taxon>
    </lineage>
</organism>
<dbReference type="EC" id="2.6.1.-" evidence="3"/>
<dbReference type="CDD" id="cd00616">
    <property type="entry name" value="AHBA_syn"/>
    <property type="match status" value="1"/>
</dbReference>
<reference evidence="3" key="1">
    <citation type="submission" date="2023-06" db="EMBL/GenBank/DDBJ databases">
        <title>Uncultivated large filamentous bacteria from sulfidic sediments reveal new species and different genomic features in energy metabolism and defense.</title>
        <authorList>
            <person name="Fonseca A."/>
        </authorList>
    </citation>
    <scope>NUCLEOTIDE SEQUENCE</scope>
    <source>
        <strain evidence="3">HSG4</strain>
    </source>
</reference>
<gene>
    <name evidence="3" type="ORF">QUF54_02335</name>
</gene>
<evidence type="ECO:0000313" key="4">
    <source>
        <dbReference type="Proteomes" id="UP001171945"/>
    </source>
</evidence>